<evidence type="ECO:0000313" key="7">
    <source>
        <dbReference type="EMBL" id="MFD0688046.1"/>
    </source>
</evidence>
<feature type="transmembrane region" description="Helical" evidence="6">
    <location>
        <begin position="226"/>
        <end position="246"/>
    </location>
</feature>
<dbReference type="Proteomes" id="UP001597063">
    <property type="component" value="Unassembled WGS sequence"/>
</dbReference>
<feature type="transmembrane region" description="Helical" evidence="6">
    <location>
        <begin position="50"/>
        <end position="72"/>
    </location>
</feature>
<dbReference type="Pfam" id="PF02653">
    <property type="entry name" value="BPD_transp_2"/>
    <property type="match status" value="1"/>
</dbReference>
<accession>A0ABW2XUU9</accession>
<keyword evidence="2" id="KW-1003">Cell membrane</keyword>
<feature type="transmembrane region" description="Helical" evidence="6">
    <location>
        <begin position="23"/>
        <end position="44"/>
    </location>
</feature>
<keyword evidence="5 6" id="KW-0472">Membrane</keyword>
<dbReference type="EMBL" id="JBHTGP010000013">
    <property type="protein sequence ID" value="MFD0688046.1"/>
    <property type="molecule type" value="Genomic_DNA"/>
</dbReference>
<keyword evidence="3 6" id="KW-0812">Transmembrane</keyword>
<gene>
    <name evidence="7" type="ORF">ACFQZM_26370</name>
</gene>
<evidence type="ECO:0000256" key="3">
    <source>
        <dbReference type="ARBA" id="ARBA00022692"/>
    </source>
</evidence>
<protein>
    <submittedName>
        <fullName evidence="7">ABC transporter permease</fullName>
    </submittedName>
</protein>
<comment type="subcellular location">
    <subcellularLocation>
        <location evidence="1">Cell membrane</location>
        <topology evidence="1">Multi-pass membrane protein</topology>
    </subcellularLocation>
</comment>
<feature type="transmembrane region" description="Helical" evidence="6">
    <location>
        <begin position="307"/>
        <end position="324"/>
    </location>
</feature>
<evidence type="ECO:0000256" key="2">
    <source>
        <dbReference type="ARBA" id="ARBA00022475"/>
    </source>
</evidence>
<dbReference type="PANTHER" id="PTHR32196:SF63">
    <property type="entry name" value="INNER MEMBRANE ABC TRANSPORTER PERMEASE PROTEIN YJFF"/>
    <property type="match status" value="1"/>
</dbReference>
<feature type="transmembrane region" description="Helical" evidence="6">
    <location>
        <begin position="84"/>
        <end position="106"/>
    </location>
</feature>
<proteinExistence type="predicted"/>
<sequence length="330" mass="32847">MTAVTAPAGAAPARERLAAALSAAARTGLAAWAIVALLVAVLTVADPGGFWTAANIANVLTATVVLGLVALGQHLVVLTGGIDLSVGSTATLSALLTAMLIDGYPIRTIPTILAMLLLGAAIGVVHGLIVANTRIPAFVVTLSTFYLIQGIAFMISTTPSGQVTRALADVGMRRFGPFPLALAVLAAAVAIVAVLLHRTRFGRHVHAVGGDAAAARSAGVPVNRTLVLVFVIAGTLAAAAGVMLAARATIGSPNAGQGLELSAITVVVVGGASLLGGRASLAGTLGGVALLALVESSFTLLQLPATASDLIRGVVILAAAALFVPRSHRE</sequence>
<keyword evidence="4 6" id="KW-1133">Transmembrane helix</keyword>
<evidence type="ECO:0000313" key="8">
    <source>
        <dbReference type="Proteomes" id="UP001597063"/>
    </source>
</evidence>
<feature type="transmembrane region" description="Helical" evidence="6">
    <location>
        <begin position="175"/>
        <end position="196"/>
    </location>
</feature>
<dbReference type="CDD" id="cd06579">
    <property type="entry name" value="TM_PBP1_transp_AraH_like"/>
    <property type="match status" value="1"/>
</dbReference>
<feature type="transmembrane region" description="Helical" evidence="6">
    <location>
        <begin position="258"/>
        <end position="275"/>
    </location>
</feature>
<comment type="caution">
    <text evidence="7">The sequence shown here is derived from an EMBL/GenBank/DDBJ whole genome shotgun (WGS) entry which is preliminary data.</text>
</comment>
<evidence type="ECO:0000256" key="1">
    <source>
        <dbReference type="ARBA" id="ARBA00004651"/>
    </source>
</evidence>
<organism evidence="7 8">
    <name type="scientific">Actinomadura fibrosa</name>
    <dbReference type="NCBI Taxonomy" id="111802"/>
    <lineage>
        <taxon>Bacteria</taxon>
        <taxon>Bacillati</taxon>
        <taxon>Actinomycetota</taxon>
        <taxon>Actinomycetes</taxon>
        <taxon>Streptosporangiales</taxon>
        <taxon>Thermomonosporaceae</taxon>
        <taxon>Actinomadura</taxon>
    </lineage>
</organism>
<feature type="transmembrane region" description="Helical" evidence="6">
    <location>
        <begin position="112"/>
        <end position="130"/>
    </location>
</feature>
<keyword evidence="8" id="KW-1185">Reference proteome</keyword>
<feature type="transmembrane region" description="Helical" evidence="6">
    <location>
        <begin position="282"/>
        <end position="301"/>
    </location>
</feature>
<name>A0ABW2XUU9_9ACTN</name>
<evidence type="ECO:0000256" key="5">
    <source>
        <dbReference type="ARBA" id="ARBA00023136"/>
    </source>
</evidence>
<dbReference type="InterPro" id="IPR001851">
    <property type="entry name" value="ABC_transp_permease"/>
</dbReference>
<reference evidence="8" key="1">
    <citation type="journal article" date="2019" name="Int. J. Syst. Evol. Microbiol.">
        <title>The Global Catalogue of Microorganisms (GCM) 10K type strain sequencing project: providing services to taxonomists for standard genome sequencing and annotation.</title>
        <authorList>
            <consortium name="The Broad Institute Genomics Platform"/>
            <consortium name="The Broad Institute Genome Sequencing Center for Infectious Disease"/>
            <person name="Wu L."/>
            <person name="Ma J."/>
        </authorList>
    </citation>
    <scope>NUCLEOTIDE SEQUENCE [LARGE SCALE GENOMIC DNA]</scope>
    <source>
        <strain evidence="8">JCM 9371</strain>
    </source>
</reference>
<evidence type="ECO:0000256" key="6">
    <source>
        <dbReference type="SAM" id="Phobius"/>
    </source>
</evidence>
<dbReference type="RefSeq" id="WP_131756389.1">
    <property type="nucleotide sequence ID" value="NZ_CAACUY010000015.1"/>
</dbReference>
<evidence type="ECO:0000256" key="4">
    <source>
        <dbReference type="ARBA" id="ARBA00022989"/>
    </source>
</evidence>
<feature type="transmembrane region" description="Helical" evidence="6">
    <location>
        <begin position="137"/>
        <end position="155"/>
    </location>
</feature>
<dbReference type="PANTHER" id="PTHR32196">
    <property type="entry name" value="ABC TRANSPORTER PERMEASE PROTEIN YPHD-RELATED-RELATED"/>
    <property type="match status" value="1"/>
</dbReference>